<dbReference type="GO" id="GO:0006189">
    <property type="term" value="P:'de novo' IMP biosynthetic process"/>
    <property type="evidence" value="ECO:0007669"/>
    <property type="project" value="UniProtKB-UniRule"/>
</dbReference>
<dbReference type="HAMAP" id="MF_01930">
    <property type="entry name" value="PurN"/>
    <property type="match status" value="1"/>
</dbReference>
<dbReference type="HOGENOM" id="CLU_038395_1_1_6"/>
<comment type="catalytic activity">
    <reaction evidence="5 6">
        <text>N(1)-(5-phospho-beta-D-ribosyl)glycinamide + (6R)-10-formyltetrahydrofolate = N(2)-formyl-N(1)-(5-phospho-beta-D-ribosyl)glycinamide + (6S)-5,6,7,8-tetrahydrofolate + H(+)</text>
        <dbReference type="Rhea" id="RHEA:15053"/>
        <dbReference type="ChEBI" id="CHEBI:15378"/>
        <dbReference type="ChEBI" id="CHEBI:57453"/>
        <dbReference type="ChEBI" id="CHEBI:143788"/>
        <dbReference type="ChEBI" id="CHEBI:147286"/>
        <dbReference type="ChEBI" id="CHEBI:195366"/>
        <dbReference type="EC" id="2.1.2.2"/>
    </reaction>
</comment>
<dbReference type="GO" id="GO:0005829">
    <property type="term" value="C:cytosol"/>
    <property type="evidence" value="ECO:0007669"/>
    <property type="project" value="TreeGrafter"/>
</dbReference>
<dbReference type="Gene3D" id="3.40.50.170">
    <property type="entry name" value="Formyl transferase, N-terminal domain"/>
    <property type="match status" value="1"/>
</dbReference>
<evidence type="ECO:0000313" key="8">
    <source>
        <dbReference type="EMBL" id="ABC28740.1"/>
    </source>
</evidence>
<dbReference type="NCBIfam" id="TIGR00639">
    <property type="entry name" value="PurN"/>
    <property type="match status" value="1"/>
</dbReference>
<dbReference type="Proteomes" id="UP000000238">
    <property type="component" value="Chromosome"/>
</dbReference>
<organism evidence="8 9">
    <name type="scientific">Hahella chejuensis (strain KCTC 2396)</name>
    <dbReference type="NCBI Taxonomy" id="349521"/>
    <lineage>
        <taxon>Bacteria</taxon>
        <taxon>Pseudomonadati</taxon>
        <taxon>Pseudomonadota</taxon>
        <taxon>Gammaproteobacteria</taxon>
        <taxon>Oceanospirillales</taxon>
        <taxon>Hahellaceae</taxon>
        <taxon>Hahella</taxon>
    </lineage>
</organism>
<feature type="active site" description="Proton donor" evidence="6">
    <location>
        <position position="117"/>
    </location>
</feature>
<evidence type="ECO:0000256" key="6">
    <source>
        <dbReference type="HAMAP-Rule" id="MF_01930"/>
    </source>
</evidence>
<evidence type="ECO:0000256" key="3">
    <source>
        <dbReference type="ARBA" id="ARBA00022755"/>
    </source>
</evidence>
<gene>
    <name evidence="6 8" type="primary">purN</name>
    <name evidence="8" type="ordered locus">HCH_01905</name>
</gene>
<dbReference type="Pfam" id="PF00551">
    <property type="entry name" value="Formyl_trans_N"/>
    <property type="match status" value="1"/>
</dbReference>
<feature type="binding site" evidence="6">
    <location>
        <begin position="20"/>
        <end position="22"/>
    </location>
    <ligand>
        <name>N(1)-(5-phospho-beta-D-ribosyl)glycinamide</name>
        <dbReference type="ChEBI" id="CHEBI:143788"/>
    </ligand>
</feature>
<feature type="binding site" evidence="6">
    <location>
        <begin position="98"/>
        <end position="101"/>
    </location>
    <ligand>
        <name>(6R)-10-formyltetrahydrofolate</name>
        <dbReference type="ChEBI" id="CHEBI:195366"/>
    </ligand>
</feature>
<keyword evidence="3 6" id="KW-0658">Purine biosynthesis</keyword>
<dbReference type="RefSeq" id="WP_011395811.1">
    <property type="nucleotide sequence ID" value="NC_007645.1"/>
</dbReference>
<feature type="binding site" evidence="6">
    <location>
        <position position="73"/>
    </location>
    <ligand>
        <name>(6R)-10-formyltetrahydrofolate</name>
        <dbReference type="ChEBI" id="CHEBI:195366"/>
    </ligand>
</feature>
<evidence type="ECO:0000313" key="9">
    <source>
        <dbReference type="Proteomes" id="UP000000238"/>
    </source>
</evidence>
<dbReference type="SUPFAM" id="SSF53328">
    <property type="entry name" value="Formyltransferase"/>
    <property type="match status" value="1"/>
</dbReference>
<dbReference type="InterPro" id="IPR001555">
    <property type="entry name" value="GART_AS"/>
</dbReference>
<dbReference type="InterPro" id="IPR004607">
    <property type="entry name" value="GART"/>
</dbReference>
<dbReference type="PANTHER" id="PTHR43369">
    <property type="entry name" value="PHOSPHORIBOSYLGLYCINAMIDE FORMYLTRANSFERASE"/>
    <property type="match status" value="1"/>
</dbReference>
<evidence type="ECO:0000256" key="2">
    <source>
        <dbReference type="ARBA" id="ARBA00022679"/>
    </source>
</evidence>
<dbReference type="InterPro" id="IPR002376">
    <property type="entry name" value="Formyl_transf_N"/>
</dbReference>
<comment type="function">
    <text evidence="6">Catalyzes the transfer of a formyl group from 10-formyltetrahydrofolate to 5-phospho-ribosyl-glycinamide (GAR), producing 5-phospho-ribosyl-N-formylglycinamide (FGAR) and tetrahydrofolate.</text>
</comment>
<dbReference type="InterPro" id="IPR036477">
    <property type="entry name" value="Formyl_transf_N_sf"/>
</dbReference>
<proteinExistence type="inferred from homology"/>
<dbReference type="eggNOG" id="COG0299">
    <property type="taxonomic scope" value="Bacteria"/>
</dbReference>
<evidence type="ECO:0000256" key="4">
    <source>
        <dbReference type="ARBA" id="ARBA00038440"/>
    </source>
</evidence>
<dbReference type="EMBL" id="CP000155">
    <property type="protein sequence ID" value="ABC28740.1"/>
    <property type="molecule type" value="Genomic_DNA"/>
</dbReference>
<feature type="site" description="Raises pKa of active site His" evidence="6">
    <location>
        <position position="153"/>
    </location>
</feature>
<accession>Q2SKT4</accession>
<evidence type="ECO:0000256" key="5">
    <source>
        <dbReference type="ARBA" id="ARBA00047664"/>
    </source>
</evidence>
<dbReference type="CDD" id="cd08645">
    <property type="entry name" value="FMT_core_GART"/>
    <property type="match status" value="1"/>
</dbReference>
<sequence>MTIATESAPRRIVVLISGSGSNLQALLDAVSADTVHGEVVSVISNKGDAYGLERAAKAGVPTTVVDHRQFETRTDFDQALMAEIDHHAPDLVVLAGFMRILTVEFVRHYQGRMLNIHPSLLPKYQGLNTHQRALEAGDSAHGATVHFVTEELDGGPNIIQTVVPVLPGDDPKRLADRVQLQEHLIYPQAVRWFCESRLVMRDERAYLDDAELPPAGLQISNAITPGDA</sequence>
<evidence type="ECO:0000256" key="1">
    <source>
        <dbReference type="ARBA" id="ARBA00005054"/>
    </source>
</evidence>
<feature type="domain" description="Formyl transferase N-terminal" evidence="7">
    <location>
        <begin position="11"/>
        <end position="190"/>
    </location>
</feature>
<dbReference type="GO" id="GO:0004644">
    <property type="term" value="F:phosphoribosylglycinamide formyltransferase activity"/>
    <property type="evidence" value="ECO:0007669"/>
    <property type="project" value="UniProtKB-UniRule"/>
</dbReference>
<dbReference type="AlphaFoldDB" id="Q2SKT4"/>
<evidence type="ECO:0000259" key="7">
    <source>
        <dbReference type="Pfam" id="PF00551"/>
    </source>
</evidence>
<comment type="similarity">
    <text evidence="4 6">Belongs to the GART family.</text>
</comment>
<keyword evidence="9" id="KW-1185">Reference proteome</keyword>
<dbReference type="KEGG" id="hch:HCH_01905"/>
<feature type="binding site" evidence="6">
    <location>
        <position position="115"/>
    </location>
    <ligand>
        <name>(6R)-10-formyltetrahydrofolate</name>
        <dbReference type="ChEBI" id="CHEBI:195366"/>
    </ligand>
</feature>
<protein>
    <recommendedName>
        <fullName evidence="6">Phosphoribosylglycinamide formyltransferase</fullName>
        <ecNumber evidence="6">2.1.2.2</ecNumber>
    </recommendedName>
    <alternativeName>
        <fullName evidence="6">5'-phosphoribosylglycinamide transformylase</fullName>
    </alternativeName>
    <alternativeName>
        <fullName evidence="6">GAR transformylase</fullName>
        <shortName evidence="6">GART</shortName>
    </alternativeName>
</protein>
<dbReference type="PANTHER" id="PTHR43369:SF2">
    <property type="entry name" value="PHOSPHORIBOSYLGLYCINAMIDE FORMYLTRANSFERASE"/>
    <property type="match status" value="1"/>
</dbReference>
<dbReference type="EC" id="2.1.2.2" evidence="6"/>
<name>Q2SKT4_HAHCH</name>
<dbReference type="PROSITE" id="PS00373">
    <property type="entry name" value="GART"/>
    <property type="match status" value="1"/>
</dbReference>
<dbReference type="STRING" id="349521.HCH_01905"/>
<keyword evidence="2 6" id="KW-0808">Transferase</keyword>
<reference evidence="8 9" key="1">
    <citation type="journal article" date="2005" name="Nucleic Acids Res.">
        <title>Genomic blueprint of Hahella chejuensis, a marine microbe producing an algicidal agent.</title>
        <authorList>
            <person name="Jeong H."/>
            <person name="Yim J.H."/>
            <person name="Lee C."/>
            <person name="Choi S.-H."/>
            <person name="Park Y.K."/>
            <person name="Yoon S.H."/>
            <person name="Hur C.-G."/>
            <person name="Kang H.-Y."/>
            <person name="Kim D."/>
            <person name="Lee H.H."/>
            <person name="Park K.H."/>
            <person name="Park S.-H."/>
            <person name="Park H.-S."/>
            <person name="Lee H.K."/>
            <person name="Oh T.K."/>
            <person name="Kim J.F."/>
        </authorList>
    </citation>
    <scope>NUCLEOTIDE SEQUENCE [LARGE SCALE GENOMIC DNA]</scope>
    <source>
        <strain evidence="8 9">KCTC 2396</strain>
    </source>
</reference>
<comment type="pathway">
    <text evidence="1 6">Purine metabolism; IMP biosynthesis via de novo pathway; N(2)-formyl-N(1)-(5-phospho-D-ribosyl)glycinamide from N(1)-(5-phospho-D-ribosyl)glycinamide (10-formyl THF route): step 1/1.</text>
</comment>
<dbReference type="UniPathway" id="UPA00074">
    <property type="reaction ID" value="UER00126"/>
</dbReference>